<evidence type="ECO:0000259" key="15">
    <source>
        <dbReference type="Pfam" id="PF02744"/>
    </source>
</evidence>
<evidence type="ECO:0000256" key="7">
    <source>
        <dbReference type="ARBA" id="ARBA00022679"/>
    </source>
</evidence>
<evidence type="ECO:0000256" key="12">
    <source>
        <dbReference type="ARBA" id="ARBA00023277"/>
    </source>
</evidence>
<feature type="domain" description="Galactose-1-phosphate uridyl transferase N-terminal" evidence="14">
    <location>
        <begin position="9"/>
        <end position="202"/>
    </location>
</feature>
<evidence type="ECO:0000256" key="6">
    <source>
        <dbReference type="ARBA" id="ARBA00016340"/>
    </source>
</evidence>
<evidence type="ECO:0000259" key="14">
    <source>
        <dbReference type="Pfam" id="PF01087"/>
    </source>
</evidence>
<evidence type="ECO:0000256" key="11">
    <source>
        <dbReference type="ARBA" id="ARBA00023144"/>
    </source>
</evidence>
<protein>
    <recommendedName>
        <fullName evidence="6 13">Galactose-1-phosphate uridylyltransferase</fullName>
        <ecNumber evidence="5 13">2.7.7.12</ecNumber>
    </recommendedName>
</protein>
<evidence type="ECO:0000313" key="16">
    <source>
        <dbReference type="EMBL" id="KAL0633869.1"/>
    </source>
</evidence>
<dbReference type="InterPro" id="IPR036265">
    <property type="entry name" value="HIT-like_sf"/>
</dbReference>
<comment type="caution">
    <text evidence="16">The sequence shown here is derived from an EMBL/GenBank/DDBJ whole genome shotgun (WGS) entry which is preliminary data.</text>
</comment>
<keyword evidence="9 13" id="KW-0479">Metal-binding</keyword>
<dbReference type="Pfam" id="PF01087">
    <property type="entry name" value="GalP_UDP_transf"/>
    <property type="match status" value="1"/>
</dbReference>
<keyword evidence="8 13" id="KW-0548">Nucleotidyltransferase</keyword>
<keyword evidence="10" id="KW-0862">Zinc</keyword>
<evidence type="ECO:0000256" key="9">
    <source>
        <dbReference type="ARBA" id="ARBA00022723"/>
    </source>
</evidence>
<evidence type="ECO:0000256" key="10">
    <source>
        <dbReference type="ARBA" id="ARBA00022833"/>
    </source>
</evidence>
<keyword evidence="11 13" id="KW-0299">Galactose metabolism</keyword>
<proteinExistence type="inferred from homology"/>
<dbReference type="EC" id="2.7.7.12" evidence="5 13"/>
<dbReference type="CDD" id="cd00608">
    <property type="entry name" value="GalT"/>
    <property type="match status" value="1"/>
</dbReference>
<comment type="cofactor">
    <cofactor evidence="2">
        <name>Zn(2+)</name>
        <dbReference type="ChEBI" id="CHEBI:29105"/>
    </cofactor>
</comment>
<dbReference type="GO" id="GO:0008108">
    <property type="term" value="F:UDP-glucose:hexose-1-phosphate uridylyltransferase activity"/>
    <property type="evidence" value="ECO:0007669"/>
    <property type="project" value="UniProtKB-EC"/>
</dbReference>
<evidence type="ECO:0000256" key="4">
    <source>
        <dbReference type="ARBA" id="ARBA00010951"/>
    </source>
</evidence>
<dbReference type="SUPFAM" id="SSF54197">
    <property type="entry name" value="HIT-like"/>
    <property type="match status" value="2"/>
</dbReference>
<evidence type="ECO:0000256" key="1">
    <source>
        <dbReference type="ARBA" id="ARBA00001107"/>
    </source>
</evidence>
<dbReference type="InterPro" id="IPR005850">
    <property type="entry name" value="GalP_Utransf_C"/>
</dbReference>
<reference evidence="16 17" key="1">
    <citation type="submission" date="2024-02" db="EMBL/GenBank/DDBJ databases">
        <title>Discinaceae phylogenomics.</title>
        <authorList>
            <person name="Dirks A.C."/>
            <person name="James T.Y."/>
        </authorList>
    </citation>
    <scope>NUCLEOTIDE SEQUENCE [LARGE SCALE GENOMIC DNA]</scope>
    <source>
        <strain evidence="16 17">ACD0624</strain>
    </source>
</reference>
<dbReference type="PANTHER" id="PTHR11943:SF1">
    <property type="entry name" value="GALACTOSE-1-PHOSPHATE URIDYLYLTRANSFERASE"/>
    <property type="match status" value="1"/>
</dbReference>
<dbReference type="Pfam" id="PF02744">
    <property type="entry name" value="GalP_UDP_tr_C"/>
    <property type="match status" value="1"/>
</dbReference>
<keyword evidence="12 13" id="KW-0119">Carbohydrate metabolism</keyword>
<dbReference type="Gene3D" id="3.30.428.10">
    <property type="entry name" value="HIT-like"/>
    <property type="match status" value="2"/>
</dbReference>
<feature type="domain" description="Galactose-1-phosphate uridyl transferase C-terminal" evidence="15">
    <location>
        <begin position="210"/>
        <end position="367"/>
    </location>
</feature>
<accession>A0ABR3GD83</accession>
<dbReference type="PIRSF" id="PIRSF000808">
    <property type="entry name" value="GalT"/>
    <property type="match status" value="1"/>
</dbReference>
<evidence type="ECO:0000313" key="17">
    <source>
        <dbReference type="Proteomes" id="UP001447188"/>
    </source>
</evidence>
<comment type="catalytic activity">
    <reaction evidence="1 13">
        <text>alpha-D-galactose 1-phosphate + UDP-alpha-D-glucose = alpha-D-glucose 1-phosphate + UDP-alpha-D-galactose</text>
        <dbReference type="Rhea" id="RHEA:13989"/>
        <dbReference type="ChEBI" id="CHEBI:58336"/>
        <dbReference type="ChEBI" id="CHEBI:58601"/>
        <dbReference type="ChEBI" id="CHEBI:58885"/>
        <dbReference type="ChEBI" id="CHEBI:66914"/>
        <dbReference type="EC" id="2.7.7.12"/>
    </reaction>
</comment>
<dbReference type="PROSITE" id="PS00117">
    <property type="entry name" value="GAL_P_UDP_TRANSF_I"/>
    <property type="match status" value="1"/>
</dbReference>
<evidence type="ECO:0000256" key="3">
    <source>
        <dbReference type="ARBA" id="ARBA00004947"/>
    </source>
</evidence>
<dbReference type="PANTHER" id="PTHR11943">
    <property type="entry name" value="GALACTOSE-1-PHOSPHATE URIDYLYLTRANSFERASE"/>
    <property type="match status" value="1"/>
</dbReference>
<name>A0ABR3GD83_9PEZI</name>
<sequence>MSDEQILNDISHRRFNPLRGSWVLERKLKVSRGQQESPSIITLPAHDPSCYLCPGNVRAAGHSNPAYPATFVFVNDYSAVKEDQPDYEQPAAESADDKSPLLLQAVSTKGKCYVICFNPTHNLTLADIQAPDILPIIHTWTALYASHLPHTSPLYSTPPETLSITAPRDQYTYMQIFENKGATMGCSNPHPHGQVWTTVGVPEEPALEMANMRAYRLTHGTSLLGDYVALELRKKERIVVANDHFVALCPWWAVWPFEIMVVARRQVRCLPELTREEQAALAEVISEVARRYDNLFETSFPYSMGVHQAPLCGEAEDLEACHLHLHFYPPLLRSATVKKFLVGYEMMAEPQRDITPEQAAERLRNVRGDEVYRKFVTKSKVIR</sequence>
<comment type="pathway">
    <text evidence="3 13">Carbohydrate metabolism; galactose metabolism.</text>
</comment>
<comment type="similarity">
    <text evidence="4 13">Belongs to the galactose-1-phosphate uridylyltransferase type 1 family.</text>
</comment>
<evidence type="ECO:0000256" key="5">
    <source>
        <dbReference type="ARBA" id="ARBA00012384"/>
    </source>
</evidence>
<dbReference type="InterPro" id="IPR005849">
    <property type="entry name" value="GalP_Utransf_N"/>
</dbReference>
<keyword evidence="17" id="KW-1185">Reference proteome</keyword>
<dbReference type="Proteomes" id="UP001447188">
    <property type="component" value="Unassembled WGS sequence"/>
</dbReference>
<evidence type="ECO:0000256" key="8">
    <source>
        <dbReference type="ARBA" id="ARBA00022695"/>
    </source>
</evidence>
<keyword evidence="7 13" id="KW-0808">Transferase</keyword>
<dbReference type="NCBIfam" id="TIGR00209">
    <property type="entry name" value="galT_1"/>
    <property type="match status" value="1"/>
</dbReference>
<dbReference type="InterPro" id="IPR019779">
    <property type="entry name" value="GalP_UDPtransf1_His-AS"/>
</dbReference>
<organism evidence="16 17">
    <name type="scientific">Discina gigas</name>
    <dbReference type="NCBI Taxonomy" id="1032678"/>
    <lineage>
        <taxon>Eukaryota</taxon>
        <taxon>Fungi</taxon>
        <taxon>Dikarya</taxon>
        <taxon>Ascomycota</taxon>
        <taxon>Pezizomycotina</taxon>
        <taxon>Pezizomycetes</taxon>
        <taxon>Pezizales</taxon>
        <taxon>Discinaceae</taxon>
        <taxon>Discina</taxon>
    </lineage>
</organism>
<gene>
    <name evidence="16" type="primary">GAL7</name>
    <name evidence="16" type="ORF">Q9L58_007244</name>
</gene>
<evidence type="ECO:0000256" key="13">
    <source>
        <dbReference type="RuleBase" id="RU000506"/>
    </source>
</evidence>
<dbReference type="EMBL" id="JBBBZM010000111">
    <property type="protein sequence ID" value="KAL0633869.1"/>
    <property type="molecule type" value="Genomic_DNA"/>
</dbReference>
<evidence type="ECO:0000256" key="2">
    <source>
        <dbReference type="ARBA" id="ARBA00001947"/>
    </source>
</evidence>
<dbReference type="InterPro" id="IPR001937">
    <property type="entry name" value="GalP_UDPtransf1"/>
</dbReference>